<evidence type="ECO:0000256" key="2">
    <source>
        <dbReference type="ARBA" id="ARBA00005982"/>
    </source>
</evidence>
<feature type="compositionally biased region" description="Basic and acidic residues" evidence="7">
    <location>
        <begin position="666"/>
        <end position="682"/>
    </location>
</feature>
<feature type="transmembrane region" description="Helical" evidence="8">
    <location>
        <begin position="585"/>
        <end position="606"/>
    </location>
</feature>
<name>A0ABR4A0Z4_9LECA</name>
<evidence type="ECO:0000256" key="1">
    <source>
        <dbReference type="ARBA" id="ARBA00004141"/>
    </source>
</evidence>
<organism evidence="9 10">
    <name type="scientific">Stereocaulon virgatum</name>
    <dbReference type="NCBI Taxonomy" id="373712"/>
    <lineage>
        <taxon>Eukaryota</taxon>
        <taxon>Fungi</taxon>
        <taxon>Dikarya</taxon>
        <taxon>Ascomycota</taxon>
        <taxon>Pezizomycotina</taxon>
        <taxon>Lecanoromycetes</taxon>
        <taxon>OSLEUM clade</taxon>
        <taxon>Lecanoromycetidae</taxon>
        <taxon>Lecanorales</taxon>
        <taxon>Lecanorineae</taxon>
        <taxon>Stereocaulaceae</taxon>
        <taxon>Stereocaulon</taxon>
    </lineage>
</organism>
<proteinExistence type="inferred from homology"/>
<dbReference type="InterPro" id="IPR036259">
    <property type="entry name" value="MFS_trans_sf"/>
</dbReference>
<sequence length="695" mass="76145">MDVFLERDNDATNAPHSESSQAFNGLAKATLYMVGRSTSRWSTSWKRAIIDTFTSSSIKYTAIEMNERSVGIAEFHALEVQPRKLSMTDAAGGTDIGGAEVDTTNAKPEALMDKEARGIASSSLASFEGDEPTEEERHTLRKVSDKLPWSAFLIAMVELCERFTYYGLSGPFQNYIQNPYNDSSGLPGAIGLGQTGATGLTDFFQFWCYVTPIMGAIVSDQYLGKYNTILYFAFVYTAGVLILVCTALPTAIEHGAALGGLIAAMIIIGLGTGGIKPNVSPLIAEQYRGTRQTIKVLKSGERVIVDPAVTIQRIYMIFYLCINVGSLSSIATTEMEKRTGFWTAYLLCFCMFIVGIAVLLLGKKHYIVRPPRGSVIPNAFKAMWIGLINKGNLEAAKPSYQEEYGRKHKTLWNDLFIEEIKRALVACRVFVFYPIYWVVYSQMLNNFISQAGQMELHGIPNDIMQNIDPLTIIIFIPIMDSLVYPLLRRVGIPFRPITRIAMGFVFAALSMAYAAIVQHLIYKSPPCYDAPLACAAADGSSPNQVHVAVQTPAYLLIGLSEIFASITGLEYAFTKAPPSMKSFVMSIYLLQSAFGSALGIALAPTATDPKLIWMYTGLCVATIITAGLFWVLFKKYNATEDSMNAMEDKGEKPLPANQIGGFGHRGMRESGKAGSRTAEEARGNAYSTGLMNNPV</sequence>
<dbReference type="EMBL" id="JBEFKJ010000024">
    <property type="protein sequence ID" value="KAL2039629.1"/>
    <property type="molecule type" value="Genomic_DNA"/>
</dbReference>
<dbReference type="InterPro" id="IPR018456">
    <property type="entry name" value="PTR2_symporter_CS"/>
</dbReference>
<protein>
    <submittedName>
        <fullName evidence="9">Uncharacterized protein</fullName>
    </submittedName>
</protein>
<feature type="transmembrane region" description="Helical" evidence="8">
    <location>
        <begin position="423"/>
        <end position="440"/>
    </location>
</feature>
<comment type="caution">
    <text evidence="9">The sequence shown here is derived from an EMBL/GenBank/DDBJ whole genome shotgun (WGS) entry which is preliminary data.</text>
</comment>
<feature type="transmembrane region" description="Helical" evidence="8">
    <location>
        <begin position="229"/>
        <end position="249"/>
    </location>
</feature>
<evidence type="ECO:0000313" key="10">
    <source>
        <dbReference type="Proteomes" id="UP001590950"/>
    </source>
</evidence>
<evidence type="ECO:0000256" key="3">
    <source>
        <dbReference type="ARBA" id="ARBA00022692"/>
    </source>
</evidence>
<dbReference type="PROSITE" id="PS01022">
    <property type="entry name" value="PTR2_1"/>
    <property type="match status" value="1"/>
</dbReference>
<dbReference type="Proteomes" id="UP001590950">
    <property type="component" value="Unassembled WGS sequence"/>
</dbReference>
<evidence type="ECO:0000256" key="8">
    <source>
        <dbReference type="SAM" id="Phobius"/>
    </source>
</evidence>
<gene>
    <name evidence="9" type="ORF">N7G274_007488</name>
</gene>
<dbReference type="PROSITE" id="PS01023">
    <property type="entry name" value="PTR2_2"/>
    <property type="match status" value="1"/>
</dbReference>
<keyword evidence="6" id="KW-0813">Transport</keyword>
<accession>A0ABR4A0Z4</accession>
<keyword evidence="5 8" id="KW-0472">Membrane</keyword>
<reference evidence="9 10" key="1">
    <citation type="submission" date="2024-09" db="EMBL/GenBank/DDBJ databases">
        <title>Rethinking Asexuality: The Enigmatic Case of Functional Sexual Genes in Lepraria (Stereocaulaceae).</title>
        <authorList>
            <person name="Doellman M."/>
            <person name="Sun Y."/>
            <person name="Barcenas-Pena A."/>
            <person name="Lumbsch H.T."/>
            <person name="Grewe F."/>
        </authorList>
    </citation>
    <scope>NUCLEOTIDE SEQUENCE [LARGE SCALE GENOMIC DNA]</scope>
    <source>
        <strain evidence="9 10">Mercado 3170</strain>
    </source>
</reference>
<feature type="region of interest" description="Disordered" evidence="7">
    <location>
        <begin position="647"/>
        <end position="695"/>
    </location>
</feature>
<feature type="transmembrane region" description="Helical" evidence="8">
    <location>
        <begin position="470"/>
        <end position="487"/>
    </location>
</feature>
<comment type="subcellular location">
    <subcellularLocation>
        <location evidence="1 6">Membrane</location>
        <topology evidence="1 6">Multi-pass membrane protein</topology>
    </subcellularLocation>
</comment>
<evidence type="ECO:0000313" key="9">
    <source>
        <dbReference type="EMBL" id="KAL2039629.1"/>
    </source>
</evidence>
<feature type="compositionally biased region" description="Polar residues" evidence="7">
    <location>
        <begin position="685"/>
        <end position="695"/>
    </location>
</feature>
<keyword evidence="10" id="KW-1185">Reference proteome</keyword>
<comment type="similarity">
    <text evidence="2 6">Belongs to the major facilitator superfamily. Proton-dependent oligopeptide transporter (POT/PTR) (TC 2.A.17) family.</text>
</comment>
<feature type="transmembrane region" description="Helical" evidence="8">
    <location>
        <begin position="499"/>
        <end position="522"/>
    </location>
</feature>
<dbReference type="PANTHER" id="PTHR11654">
    <property type="entry name" value="OLIGOPEPTIDE TRANSPORTER-RELATED"/>
    <property type="match status" value="1"/>
</dbReference>
<feature type="region of interest" description="Disordered" evidence="7">
    <location>
        <begin position="1"/>
        <end position="20"/>
    </location>
</feature>
<dbReference type="SUPFAM" id="SSF103473">
    <property type="entry name" value="MFS general substrate transporter"/>
    <property type="match status" value="1"/>
</dbReference>
<dbReference type="Gene3D" id="1.20.1250.20">
    <property type="entry name" value="MFS general substrate transporter like domains"/>
    <property type="match status" value="1"/>
</dbReference>
<evidence type="ECO:0000256" key="6">
    <source>
        <dbReference type="RuleBase" id="RU003755"/>
    </source>
</evidence>
<dbReference type="Pfam" id="PF00854">
    <property type="entry name" value="PTR2"/>
    <property type="match status" value="1"/>
</dbReference>
<feature type="transmembrane region" description="Helical" evidence="8">
    <location>
        <begin position="314"/>
        <end position="332"/>
    </location>
</feature>
<keyword evidence="3 6" id="KW-0812">Transmembrane</keyword>
<evidence type="ECO:0000256" key="7">
    <source>
        <dbReference type="SAM" id="MobiDB-lite"/>
    </source>
</evidence>
<evidence type="ECO:0000256" key="4">
    <source>
        <dbReference type="ARBA" id="ARBA00022989"/>
    </source>
</evidence>
<feature type="transmembrane region" description="Helical" evidence="8">
    <location>
        <begin position="255"/>
        <end position="275"/>
    </location>
</feature>
<feature type="transmembrane region" description="Helical" evidence="8">
    <location>
        <begin position="344"/>
        <end position="362"/>
    </location>
</feature>
<feature type="compositionally biased region" description="Polar residues" evidence="7">
    <location>
        <begin position="11"/>
        <end position="20"/>
    </location>
</feature>
<feature type="compositionally biased region" description="Basic and acidic residues" evidence="7">
    <location>
        <begin position="1"/>
        <end position="10"/>
    </location>
</feature>
<dbReference type="InterPro" id="IPR000109">
    <property type="entry name" value="POT_fam"/>
</dbReference>
<feature type="transmembrane region" description="Helical" evidence="8">
    <location>
        <begin position="553"/>
        <end position="573"/>
    </location>
</feature>
<feature type="transmembrane region" description="Helical" evidence="8">
    <location>
        <begin position="612"/>
        <end position="633"/>
    </location>
</feature>
<evidence type="ECO:0000256" key="5">
    <source>
        <dbReference type="ARBA" id="ARBA00023136"/>
    </source>
</evidence>
<keyword evidence="4 8" id="KW-1133">Transmembrane helix</keyword>